<evidence type="ECO:0008006" key="3">
    <source>
        <dbReference type="Google" id="ProtNLM"/>
    </source>
</evidence>
<sequence>MRRSAIGRHDGVMGFKLRKSFRIGPLVLHVTQRGLSSWGLKVGRWSWNAKTRKHTFDTPGPGYWQSK</sequence>
<dbReference type="HOGENOM" id="CLU_208380_0_0_11"/>
<dbReference type="AlphaFoldDB" id="A4F6D8"/>
<accession>A4F6D8</accession>
<gene>
    <name evidence="1" type="ordered locus">SACE_0262</name>
</gene>
<evidence type="ECO:0000313" key="2">
    <source>
        <dbReference type="Proteomes" id="UP000006728"/>
    </source>
</evidence>
<dbReference type="Proteomes" id="UP000006728">
    <property type="component" value="Chromosome"/>
</dbReference>
<keyword evidence="2" id="KW-1185">Reference proteome</keyword>
<organism evidence="1 2">
    <name type="scientific">Saccharopolyspora erythraea (strain ATCC 11635 / DSM 40517 / JCM 4748 / NBRC 13426 / NCIMB 8594 / NRRL 2338)</name>
    <dbReference type="NCBI Taxonomy" id="405948"/>
    <lineage>
        <taxon>Bacteria</taxon>
        <taxon>Bacillati</taxon>
        <taxon>Actinomycetota</taxon>
        <taxon>Actinomycetes</taxon>
        <taxon>Pseudonocardiales</taxon>
        <taxon>Pseudonocardiaceae</taxon>
        <taxon>Saccharopolyspora</taxon>
    </lineage>
</organism>
<dbReference type="eggNOG" id="ENOG502ZD6P">
    <property type="taxonomic scope" value="Bacteria"/>
</dbReference>
<protein>
    <recommendedName>
        <fullName evidence="3">DUF4236 domain-containing protein</fullName>
    </recommendedName>
</protein>
<dbReference type="STRING" id="405948.SACE_0262"/>
<evidence type="ECO:0000313" key="1">
    <source>
        <dbReference type="EMBL" id="CAL99612.1"/>
    </source>
</evidence>
<dbReference type="KEGG" id="sen:SACE_0262"/>
<reference evidence="1 2" key="1">
    <citation type="journal article" date="2007" name="Nat. Biotechnol.">
        <title>Complete genome sequence of the erythromycin-producing bacterium Saccharopolyspora erythraea NRRL23338.</title>
        <authorList>
            <person name="Oliynyk M."/>
            <person name="Samborskyy M."/>
            <person name="Lester J.B."/>
            <person name="Mironenko T."/>
            <person name="Scott N."/>
            <person name="Dickens S."/>
            <person name="Haydock S.F."/>
            <person name="Leadlay P.F."/>
        </authorList>
    </citation>
    <scope>NUCLEOTIDE SEQUENCE [LARGE SCALE GENOMIC DNA]</scope>
    <source>
        <strain evidence="2">ATCC 11635 / DSM 40517 / JCM 4748 / NBRC 13426 / NCIMB 8594 / NRRL 2338</strain>
    </source>
</reference>
<name>A4F6D8_SACEN</name>
<dbReference type="EMBL" id="AM420293">
    <property type="protein sequence ID" value="CAL99612.1"/>
    <property type="molecule type" value="Genomic_DNA"/>
</dbReference>
<proteinExistence type="predicted"/>